<dbReference type="Proteomes" id="UP001229862">
    <property type="component" value="Chromosome"/>
</dbReference>
<evidence type="ECO:0000313" key="1">
    <source>
        <dbReference type="EMBL" id="MDQ5768743.1"/>
    </source>
</evidence>
<keyword evidence="3" id="KW-1185">Reference proteome</keyword>
<dbReference type="Proteomes" id="UP001223336">
    <property type="component" value="Unassembled WGS sequence"/>
</dbReference>
<dbReference type="Pfam" id="PF01947">
    <property type="entry name" value="Rv2949c-like"/>
    <property type="match status" value="1"/>
</dbReference>
<gene>
    <name evidence="1" type="ORF">RCC75_09400</name>
    <name evidence="2" type="ORF">RCG00_20105</name>
</gene>
<dbReference type="RefSeq" id="WP_308134714.1">
    <property type="nucleotide sequence ID" value="NZ_CP133197.1"/>
</dbReference>
<proteinExistence type="predicted"/>
<sequence>MNVLDPLCLSQRRMPVKQILTGLSRFQRILLVADGTVTEMLEQYLAEKIKVLKIYEKIEPDTAQIHSRHRDYLRQGDTGPVLEREVLLQGQNTLQHWIHAESTIVLNHLTQGFRTDLLASREPIGRLWEKYQIETFKTLLDFEKRPAGKLAEHFGISPTDTVISRTYDVYSGGRLIMIITETFPAHFFQD</sequence>
<accession>A0AA51MLQ3</accession>
<organism evidence="2">
    <name type="scientific">Thiothrix subterranea</name>
    <dbReference type="NCBI Taxonomy" id="2735563"/>
    <lineage>
        <taxon>Bacteria</taxon>
        <taxon>Pseudomonadati</taxon>
        <taxon>Pseudomonadota</taxon>
        <taxon>Gammaproteobacteria</taxon>
        <taxon>Thiotrichales</taxon>
        <taxon>Thiotrichaceae</taxon>
        <taxon>Thiothrix</taxon>
    </lineage>
</organism>
<dbReference type="SUPFAM" id="SSF64288">
    <property type="entry name" value="Chorismate lyase-like"/>
    <property type="match status" value="1"/>
</dbReference>
<protein>
    <submittedName>
        <fullName evidence="2">Chorismate pyruvate-lyase family protein</fullName>
    </submittedName>
</protein>
<keyword evidence="2" id="KW-0670">Pyruvate</keyword>
<evidence type="ECO:0000313" key="3">
    <source>
        <dbReference type="Proteomes" id="UP001223336"/>
    </source>
</evidence>
<name>A0AA51MLQ3_9GAMM</name>
<dbReference type="AlphaFoldDB" id="A0AA51MLQ3"/>
<dbReference type="Gene3D" id="3.40.1410.10">
    <property type="entry name" value="Chorismate lyase-like"/>
    <property type="match status" value="1"/>
</dbReference>
<dbReference type="EMBL" id="JAVFKN010000011">
    <property type="protein sequence ID" value="MDQ5768743.1"/>
    <property type="molecule type" value="Genomic_DNA"/>
</dbReference>
<dbReference type="InterPro" id="IPR028978">
    <property type="entry name" value="Chorismate_lyase_/UTRA_dom_sf"/>
</dbReference>
<dbReference type="InterPro" id="IPR002800">
    <property type="entry name" value="Rv2949c-like"/>
</dbReference>
<reference evidence="2 3" key="1">
    <citation type="submission" date="2023-08" db="EMBL/GenBank/DDBJ databases">
        <title>New molecular markers tilS and rpoB for phylogenetic and monitoring studies of the genus Thiothrix biodiversity.</title>
        <authorList>
            <person name="Ravin N.V."/>
            <person name="Smolyakov D."/>
            <person name="Markov N.D."/>
            <person name="Beletsky A.V."/>
            <person name="Mardanov A.V."/>
            <person name="Rudenko T.S."/>
            <person name="Grabovich M.Y."/>
        </authorList>
    </citation>
    <scope>NUCLEOTIDE SEQUENCE</scope>
    <source>
        <strain evidence="2">DNT52</strain>
        <strain evidence="1 3">H33</strain>
    </source>
</reference>
<evidence type="ECO:0000313" key="2">
    <source>
        <dbReference type="EMBL" id="WML86575.1"/>
    </source>
</evidence>
<dbReference type="EMBL" id="CP133217">
    <property type="protein sequence ID" value="WML86575.1"/>
    <property type="molecule type" value="Genomic_DNA"/>
</dbReference>